<proteinExistence type="predicted"/>
<dbReference type="InterPro" id="IPR013078">
    <property type="entry name" value="His_Pase_superF_clade-1"/>
</dbReference>
<keyword evidence="2" id="KW-1185">Reference proteome</keyword>
<dbReference type="PANTHER" id="PTHR47623:SF1">
    <property type="entry name" value="OS09G0287300 PROTEIN"/>
    <property type="match status" value="1"/>
</dbReference>
<organism evidence="1 2">
    <name type="scientific">Actinotalea ferrariae CF5-4</name>
    <dbReference type="NCBI Taxonomy" id="948458"/>
    <lineage>
        <taxon>Bacteria</taxon>
        <taxon>Bacillati</taxon>
        <taxon>Actinomycetota</taxon>
        <taxon>Actinomycetes</taxon>
        <taxon>Micrococcales</taxon>
        <taxon>Cellulomonadaceae</taxon>
        <taxon>Actinotalea</taxon>
    </lineage>
</organism>
<name>A0A021VVE0_9CELL</name>
<protein>
    <submittedName>
        <fullName evidence="1">Phosphohistidine phosphatase</fullName>
    </submittedName>
</protein>
<dbReference type="PANTHER" id="PTHR47623">
    <property type="entry name" value="OS09G0287300 PROTEIN"/>
    <property type="match status" value="1"/>
</dbReference>
<dbReference type="Pfam" id="PF00300">
    <property type="entry name" value="His_Phos_1"/>
    <property type="match status" value="1"/>
</dbReference>
<gene>
    <name evidence="1" type="ORF">N866_03595</name>
</gene>
<sequence length="172" mass="18073">MGAARRLVLLRHAKAETPASLSDEMRPLALRGRRQCADVAAYLRTAGLVPDAVLVSSALRTRQTWELVCSALGDDVPAQVEVTDRLYLAGVRELLELVRQVDAGVGTLLVVGHEPTVSATASGLAGQGEPEHLAQVRTGLSTAAAAVLETDVPWADLGAGGARLLDVSRPQH</sequence>
<dbReference type="CDD" id="cd07067">
    <property type="entry name" value="HP_PGM_like"/>
    <property type="match status" value="1"/>
</dbReference>
<accession>A0A021VVE0</accession>
<dbReference type="EMBL" id="AXCW01000136">
    <property type="protein sequence ID" value="EYR63037.1"/>
    <property type="molecule type" value="Genomic_DNA"/>
</dbReference>
<dbReference type="AlphaFoldDB" id="A0A021VVE0"/>
<dbReference type="SUPFAM" id="SSF53254">
    <property type="entry name" value="Phosphoglycerate mutase-like"/>
    <property type="match status" value="1"/>
</dbReference>
<dbReference type="SMART" id="SM00855">
    <property type="entry name" value="PGAM"/>
    <property type="match status" value="1"/>
</dbReference>
<comment type="caution">
    <text evidence="1">The sequence shown here is derived from an EMBL/GenBank/DDBJ whole genome shotgun (WGS) entry which is preliminary data.</text>
</comment>
<dbReference type="Proteomes" id="UP000019753">
    <property type="component" value="Unassembled WGS sequence"/>
</dbReference>
<evidence type="ECO:0000313" key="2">
    <source>
        <dbReference type="Proteomes" id="UP000019753"/>
    </source>
</evidence>
<dbReference type="RefSeq" id="WP_034226720.1">
    <property type="nucleotide sequence ID" value="NZ_AXCW01000136.1"/>
</dbReference>
<dbReference type="InterPro" id="IPR029033">
    <property type="entry name" value="His_PPase_superfam"/>
</dbReference>
<dbReference type="Gene3D" id="3.40.50.1240">
    <property type="entry name" value="Phosphoglycerate mutase-like"/>
    <property type="match status" value="1"/>
</dbReference>
<dbReference type="OrthoDB" id="9810154at2"/>
<reference evidence="1 2" key="1">
    <citation type="submission" date="2014-01" db="EMBL/GenBank/DDBJ databases">
        <title>Actinotalea ferrariae CF5-4.</title>
        <authorList>
            <person name="Chen F."/>
            <person name="Li Y."/>
            <person name="Wang G."/>
        </authorList>
    </citation>
    <scope>NUCLEOTIDE SEQUENCE [LARGE SCALE GENOMIC DNA]</scope>
    <source>
        <strain evidence="1 2">CF5-4</strain>
    </source>
</reference>
<evidence type="ECO:0000313" key="1">
    <source>
        <dbReference type="EMBL" id="EYR63037.1"/>
    </source>
</evidence>